<evidence type="ECO:0000256" key="3">
    <source>
        <dbReference type="ARBA" id="ARBA00023239"/>
    </source>
</evidence>
<dbReference type="InterPro" id="IPR007440">
    <property type="entry name" value="Chorismate--pyruvate_lyase"/>
</dbReference>
<dbReference type="AlphaFoldDB" id="A0A220VHT9"/>
<evidence type="ECO:0000256" key="2">
    <source>
        <dbReference type="ARBA" id="ARBA00022688"/>
    </source>
</evidence>
<keyword evidence="1" id="KW-0963">Cytoplasm</keyword>
<dbReference type="GO" id="GO:0005829">
    <property type="term" value="C:cytosol"/>
    <property type="evidence" value="ECO:0007669"/>
    <property type="project" value="TreeGrafter"/>
</dbReference>
<dbReference type="GO" id="GO:0006744">
    <property type="term" value="P:ubiquinone biosynthetic process"/>
    <property type="evidence" value="ECO:0007669"/>
    <property type="project" value="UniProtKB-KW"/>
</dbReference>
<evidence type="ECO:0008006" key="6">
    <source>
        <dbReference type="Google" id="ProtNLM"/>
    </source>
</evidence>
<name>A0A220VHT9_9GAMM</name>
<dbReference type="OrthoDB" id="9789493at2"/>
<dbReference type="Proteomes" id="UP000242175">
    <property type="component" value="Chromosome small"/>
</dbReference>
<protein>
    <recommendedName>
        <fullName evidence="6">Chorismate lyase</fullName>
    </recommendedName>
</protein>
<evidence type="ECO:0000256" key="1">
    <source>
        <dbReference type="ARBA" id="ARBA00022490"/>
    </source>
</evidence>
<evidence type="ECO:0000313" key="5">
    <source>
        <dbReference type="Proteomes" id="UP000242175"/>
    </source>
</evidence>
<dbReference type="InterPro" id="IPR028978">
    <property type="entry name" value="Chorismate_lyase_/UTRA_dom_sf"/>
</dbReference>
<keyword evidence="3" id="KW-0456">Lyase</keyword>
<dbReference type="KEGG" id="pmai:CF386_12310"/>
<dbReference type="EMBL" id="CP022356">
    <property type="protein sequence ID" value="ASK79816.1"/>
    <property type="molecule type" value="Genomic_DNA"/>
</dbReference>
<accession>A0A220VHT9</accession>
<dbReference type="PANTHER" id="PTHR38683:SF1">
    <property type="entry name" value="CHORISMATE PYRUVATE-LYASE"/>
    <property type="match status" value="1"/>
</dbReference>
<evidence type="ECO:0000313" key="4">
    <source>
        <dbReference type="EMBL" id="ASK79816.1"/>
    </source>
</evidence>
<dbReference type="RefSeq" id="WP_089074724.1">
    <property type="nucleotide sequence ID" value="NZ_CBCSAM010000003.1"/>
</dbReference>
<sequence>MMKYLELLDNGHWTPIELNNVSLSLKTKNILIANSSLSHILKMYCNVFSVQLLNLPESNIFGIEKESMLKRSVVLKGDGVDWVVAQSFFRKDVKDLQYLQLTKSKEPIGFNIFKSQKTKRQDLRIYSFKYQEQHLLARKSTIIFHENPIYLQEIFLKECPIYNLS</sequence>
<dbReference type="PANTHER" id="PTHR38683">
    <property type="entry name" value="CHORISMATE PYRUVATE-LYASE"/>
    <property type="match status" value="1"/>
</dbReference>
<keyword evidence="5" id="KW-1185">Reference proteome</keyword>
<dbReference type="SUPFAM" id="SSF64288">
    <property type="entry name" value="Chorismate lyase-like"/>
    <property type="match status" value="1"/>
</dbReference>
<dbReference type="GO" id="GO:0008813">
    <property type="term" value="F:chorismate lyase activity"/>
    <property type="evidence" value="ECO:0007669"/>
    <property type="project" value="InterPro"/>
</dbReference>
<organism evidence="4 5">
    <name type="scientific">Paraphotobacterium marinum</name>
    <dbReference type="NCBI Taxonomy" id="1755811"/>
    <lineage>
        <taxon>Bacteria</taxon>
        <taxon>Pseudomonadati</taxon>
        <taxon>Pseudomonadota</taxon>
        <taxon>Gammaproteobacteria</taxon>
        <taxon>Vibrionales</taxon>
        <taxon>Vibrionaceae</taxon>
        <taxon>Paraphotobacterium</taxon>
    </lineage>
</organism>
<keyword evidence="2" id="KW-0831">Ubiquinone biosynthesis</keyword>
<gene>
    <name evidence="4" type="ORF">CF386_12310</name>
</gene>
<proteinExistence type="predicted"/>
<dbReference type="Pfam" id="PF04345">
    <property type="entry name" value="Chor_lyase"/>
    <property type="match status" value="1"/>
</dbReference>
<reference evidence="4 5" key="1">
    <citation type="journal article" date="2016" name="Int. J. Syst. Evol. Microbiol.">
        <title>Paraphotobacterium marinum gen. nov., sp. nov., a member of the family Vibrionaceae, isolated from surface seawater.</title>
        <authorList>
            <person name="Huang Z."/>
            <person name="Dong C."/>
            <person name="Shao Z."/>
        </authorList>
    </citation>
    <scope>NUCLEOTIDE SEQUENCE [LARGE SCALE GENOMIC DNA]</scope>
    <source>
        <strain evidence="4 5">NSCS20N07D</strain>
    </source>
</reference>
<dbReference type="Gene3D" id="3.40.1410.10">
    <property type="entry name" value="Chorismate lyase-like"/>
    <property type="match status" value="1"/>
</dbReference>